<evidence type="ECO:0000256" key="1">
    <source>
        <dbReference type="SAM" id="MobiDB-lite"/>
    </source>
</evidence>
<feature type="region of interest" description="Disordered" evidence="1">
    <location>
        <begin position="1"/>
        <end position="24"/>
    </location>
</feature>
<gene>
    <name evidence="3" type="ORF">BKA05_000675</name>
</gene>
<name>A0A7Z0C0X4_9ACTN</name>
<keyword evidence="4" id="KW-1185">Reference proteome</keyword>
<dbReference type="Proteomes" id="UP000537326">
    <property type="component" value="Unassembled WGS sequence"/>
</dbReference>
<protein>
    <recommendedName>
        <fullName evidence="5">PknH-like extracellular domain-containing protein</fullName>
    </recommendedName>
</protein>
<proteinExistence type="predicted"/>
<keyword evidence="2" id="KW-0812">Transmembrane</keyword>
<evidence type="ECO:0008006" key="5">
    <source>
        <dbReference type="Google" id="ProtNLM"/>
    </source>
</evidence>
<dbReference type="EMBL" id="JACBZI010000001">
    <property type="protein sequence ID" value="NYI09160.1"/>
    <property type="molecule type" value="Genomic_DNA"/>
</dbReference>
<evidence type="ECO:0000256" key="2">
    <source>
        <dbReference type="SAM" id="Phobius"/>
    </source>
</evidence>
<keyword evidence="2" id="KW-0472">Membrane</keyword>
<dbReference type="AlphaFoldDB" id="A0A7Z0C0X4"/>
<dbReference type="RefSeq" id="WP_179530178.1">
    <property type="nucleotide sequence ID" value="NZ_BAAAPP010000002.1"/>
</dbReference>
<organism evidence="3 4">
    <name type="scientific">Nocardioides marinus</name>
    <dbReference type="NCBI Taxonomy" id="374514"/>
    <lineage>
        <taxon>Bacteria</taxon>
        <taxon>Bacillati</taxon>
        <taxon>Actinomycetota</taxon>
        <taxon>Actinomycetes</taxon>
        <taxon>Propionibacteriales</taxon>
        <taxon>Nocardioidaceae</taxon>
        <taxon>Nocardioides</taxon>
    </lineage>
</organism>
<keyword evidence="2" id="KW-1133">Transmembrane helix</keyword>
<evidence type="ECO:0000313" key="3">
    <source>
        <dbReference type="EMBL" id="NYI09160.1"/>
    </source>
</evidence>
<feature type="transmembrane region" description="Helical" evidence="2">
    <location>
        <begin position="40"/>
        <end position="62"/>
    </location>
</feature>
<evidence type="ECO:0000313" key="4">
    <source>
        <dbReference type="Proteomes" id="UP000537326"/>
    </source>
</evidence>
<comment type="caution">
    <text evidence="3">The sequence shown here is derived from an EMBL/GenBank/DDBJ whole genome shotgun (WGS) entry which is preliminary data.</text>
</comment>
<reference evidence="3 4" key="1">
    <citation type="submission" date="2020-07" db="EMBL/GenBank/DDBJ databases">
        <title>Sequencing the genomes of 1000 actinobacteria strains.</title>
        <authorList>
            <person name="Klenk H.-P."/>
        </authorList>
    </citation>
    <scope>NUCLEOTIDE SEQUENCE [LARGE SCALE GENOMIC DNA]</scope>
    <source>
        <strain evidence="3 4">DSM 18248</strain>
    </source>
</reference>
<sequence>MPEHDPFDSLKATMTTPRSDLHPLPATEVRRRGDRLRRRNTALAVAGGTVAAMTAVGVPLALTQGGDADRDSVPIATDGPSPDAAQWRTEVPEDFPLTAGFPADQSRTQVLEDPQAQTVGPCATAPAWDVSGALDSLQAVYTDPSEGGLDRTVSVYEDDLAAVAAMEGLRTEVESCRPQGQPRVSAELLVSDLGEQSVVFVNGYDTGGGFLHQAVRVGNAVLYSTAYFNGAGDPAVVEQTRELEQQRSSQAVSAMCVFSADPC</sequence>
<accession>A0A7Z0C0X4</accession>